<dbReference type="EMBL" id="MK072246">
    <property type="protein sequence ID" value="AYV80658.1"/>
    <property type="molecule type" value="Genomic_DNA"/>
</dbReference>
<dbReference type="PANTHER" id="PTHR46897:SF1">
    <property type="entry name" value="VESICLE-ASSOCIATED MEMBRANE PROTEIN 4"/>
    <property type="match status" value="1"/>
</dbReference>
<keyword evidence="1" id="KW-0472">Membrane</keyword>
<evidence type="ECO:0000256" key="1">
    <source>
        <dbReference type="SAM" id="Phobius"/>
    </source>
</evidence>
<dbReference type="GO" id="GO:0090161">
    <property type="term" value="P:Golgi ribbon formation"/>
    <property type="evidence" value="ECO:0007669"/>
    <property type="project" value="InterPro"/>
</dbReference>
<reference evidence="3" key="1">
    <citation type="submission" date="2018-10" db="EMBL/GenBank/DDBJ databases">
        <title>Hidden diversity of soil giant viruses.</title>
        <authorList>
            <person name="Schulz F."/>
            <person name="Alteio L."/>
            <person name="Goudeau D."/>
            <person name="Ryan E.M."/>
            <person name="Malmstrom R.R."/>
            <person name="Blanchard J."/>
            <person name="Woyke T."/>
        </authorList>
    </citation>
    <scope>NUCLEOTIDE SEQUENCE</scope>
    <source>
        <strain evidence="3">HAV1</strain>
    </source>
</reference>
<dbReference type="InterPro" id="IPR042855">
    <property type="entry name" value="V_SNARE_CC"/>
</dbReference>
<dbReference type="Pfam" id="PF00957">
    <property type="entry name" value="Synaptobrevin"/>
    <property type="match status" value="1"/>
</dbReference>
<organism evidence="3">
    <name type="scientific">Harvfovirus sp</name>
    <dbReference type="NCBI Taxonomy" id="2487768"/>
    <lineage>
        <taxon>Viruses</taxon>
        <taxon>Varidnaviria</taxon>
        <taxon>Bamfordvirae</taxon>
        <taxon>Nucleocytoviricota</taxon>
        <taxon>Megaviricetes</taxon>
        <taxon>Imitervirales</taxon>
        <taxon>Mimiviridae</taxon>
        <taxon>Klosneuvirinae</taxon>
    </lineage>
</organism>
<dbReference type="InterPro" id="IPR001388">
    <property type="entry name" value="Synaptobrevin-like"/>
</dbReference>
<evidence type="ECO:0000313" key="3">
    <source>
        <dbReference type="EMBL" id="AYV80658.1"/>
    </source>
</evidence>
<sequence>MSTPAKASEAKLKSVQLKIDDVKVAVQENVALTLKRGEHIDDVEGKSIILEEESRKFKKQSEELARKMWWRNFRLKAMITGLILAVLIIIILIAIYSK</sequence>
<dbReference type="PANTHER" id="PTHR46897">
    <property type="entry name" value="VESICLE-ASSOCIATED MEMBRANE PROTEIN 4"/>
    <property type="match status" value="1"/>
</dbReference>
<dbReference type="Gene3D" id="1.20.5.110">
    <property type="match status" value="1"/>
</dbReference>
<dbReference type="PROSITE" id="PS50892">
    <property type="entry name" value="V_SNARE"/>
    <property type="match status" value="1"/>
</dbReference>
<proteinExistence type="predicted"/>
<dbReference type="SUPFAM" id="SSF58038">
    <property type="entry name" value="SNARE fusion complex"/>
    <property type="match status" value="1"/>
</dbReference>
<keyword evidence="1" id="KW-0812">Transmembrane</keyword>
<feature type="transmembrane region" description="Helical" evidence="1">
    <location>
        <begin position="75"/>
        <end position="96"/>
    </location>
</feature>
<protein>
    <submittedName>
        <fullName evidence="3">Vesicle-associated membrane protein 7B</fullName>
    </submittedName>
</protein>
<dbReference type="GO" id="GO:0016192">
    <property type="term" value="P:vesicle-mediated transport"/>
    <property type="evidence" value="ECO:0007669"/>
    <property type="project" value="InterPro"/>
</dbReference>
<evidence type="ECO:0000259" key="2">
    <source>
        <dbReference type="PROSITE" id="PS50892"/>
    </source>
</evidence>
<accession>A0A3G5A0E7</accession>
<dbReference type="GO" id="GO:0016020">
    <property type="term" value="C:membrane"/>
    <property type="evidence" value="ECO:0007669"/>
    <property type="project" value="InterPro"/>
</dbReference>
<feature type="domain" description="V-SNARE coiled-coil homology" evidence="2">
    <location>
        <begin position="11"/>
        <end position="71"/>
    </location>
</feature>
<dbReference type="InterPro" id="IPR042887">
    <property type="entry name" value="VAMP4"/>
</dbReference>
<dbReference type="PRINTS" id="PR00219">
    <property type="entry name" value="SYNAPTOBREVN"/>
</dbReference>
<keyword evidence="1" id="KW-1133">Transmembrane helix</keyword>
<dbReference type="CDD" id="cd15843">
    <property type="entry name" value="R-SNARE"/>
    <property type="match status" value="1"/>
</dbReference>
<gene>
    <name evidence="3" type="ORF">Harvfovirus4_22</name>
</gene>
<name>A0A3G5A0E7_9VIRU</name>